<sequence length="483" mass="52464">MVSDILRTSSNLALFESTQEPHQKPVAVKGAGFLSRGSFFHPAHHPATTHPLAPKINLERVLSELKTLATHSDLTPPAVQRVVYTSSDLSARTYLQRIISEANLAIHEDVVGNLFAVWRGSSSSQSRAVATGSHIDAIPHSGMYDGVLGVLGGLEAIRSLKEAGFTPSRDVHLIMFTSEEPTRFGIGCLGSRVLSAELPHEYMYKLVDSNGTTLDEARKAAGFTKELSEAILPDDTYSAFVELHIEQADSLERSSTHIGAVTSIAAPAQAAVRFSGSGGHAGALPMAERHDPGLAGAELALEVEKAALDGQSNYSVATTGRFEVFPGAVNSVPRTATLELDVRNVELEERNEMLTRIRDSATKIAERRGVRLEFNVTNADAPADCNKHIVEMVAQAAQESGLSYSRLVSRAYHDSLFMARKFPTGMIFVPCRGGVSHRPDDLERIVIRITFIRSLANFRLPFCHILIKASTHVDARGDRLLKL</sequence>
<dbReference type="SUPFAM" id="SSF55031">
    <property type="entry name" value="Bacterial exopeptidase dimerisation domain"/>
    <property type="match status" value="1"/>
</dbReference>
<proteinExistence type="predicted"/>
<dbReference type="STRING" id="2769.R7QNT8"/>
<dbReference type="Gene3D" id="3.30.70.360">
    <property type="match status" value="1"/>
</dbReference>
<keyword evidence="4" id="KW-0378">Hydrolase</keyword>
<dbReference type="PANTHER" id="PTHR32494:SF19">
    <property type="entry name" value="ALLANTOATE DEIMINASE-RELATED"/>
    <property type="match status" value="1"/>
</dbReference>
<gene>
    <name evidence="6" type="ORF">CHC_T00000417001</name>
</gene>
<dbReference type="GO" id="GO:0046872">
    <property type="term" value="F:metal ion binding"/>
    <property type="evidence" value="ECO:0007669"/>
    <property type="project" value="UniProtKB-KW"/>
</dbReference>
<organism evidence="6 7">
    <name type="scientific">Chondrus crispus</name>
    <name type="common">Carrageen Irish moss</name>
    <name type="synonym">Polymorpha crispa</name>
    <dbReference type="NCBI Taxonomy" id="2769"/>
    <lineage>
        <taxon>Eukaryota</taxon>
        <taxon>Rhodophyta</taxon>
        <taxon>Florideophyceae</taxon>
        <taxon>Rhodymeniophycidae</taxon>
        <taxon>Gigartinales</taxon>
        <taxon>Gigartinaceae</taxon>
        <taxon>Chondrus</taxon>
    </lineage>
</organism>
<evidence type="ECO:0000256" key="2">
    <source>
        <dbReference type="ARBA" id="ARBA00011738"/>
    </source>
</evidence>
<dbReference type="Proteomes" id="UP000012073">
    <property type="component" value="Unassembled WGS sequence"/>
</dbReference>
<dbReference type="NCBIfam" id="TIGR01879">
    <property type="entry name" value="hydantase"/>
    <property type="match status" value="1"/>
</dbReference>
<dbReference type="Gramene" id="CDF39769">
    <property type="protein sequence ID" value="CDF39769"/>
    <property type="gene ID" value="CHC_T00000417001"/>
</dbReference>
<dbReference type="GeneID" id="17317781"/>
<comment type="subunit">
    <text evidence="2">Homodimer.</text>
</comment>
<dbReference type="AlphaFoldDB" id="R7QNT8"/>
<evidence type="ECO:0000313" key="6">
    <source>
        <dbReference type="EMBL" id="CDF39769.1"/>
    </source>
</evidence>
<evidence type="ECO:0000313" key="7">
    <source>
        <dbReference type="Proteomes" id="UP000012073"/>
    </source>
</evidence>
<evidence type="ECO:0000256" key="3">
    <source>
        <dbReference type="ARBA" id="ARBA00022723"/>
    </source>
</evidence>
<dbReference type="Pfam" id="PF01546">
    <property type="entry name" value="Peptidase_M20"/>
    <property type="match status" value="1"/>
</dbReference>
<reference evidence="7" key="1">
    <citation type="journal article" date="2013" name="Proc. Natl. Acad. Sci. U.S.A.">
        <title>Genome structure and metabolic features in the red seaweed Chondrus crispus shed light on evolution of the Archaeplastida.</title>
        <authorList>
            <person name="Collen J."/>
            <person name="Porcel B."/>
            <person name="Carre W."/>
            <person name="Ball S.G."/>
            <person name="Chaparro C."/>
            <person name="Tonon T."/>
            <person name="Barbeyron T."/>
            <person name="Michel G."/>
            <person name="Noel B."/>
            <person name="Valentin K."/>
            <person name="Elias M."/>
            <person name="Artiguenave F."/>
            <person name="Arun A."/>
            <person name="Aury J.M."/>
            <person name="Barbosa-Neto J.F."/>
            <person name="Bothwell J.H."/>
            <person name="Bouget F.Y."/>
            <person name="Brillet L."/>
            <person name="Cabello-Hurtado F."/>
            <person name="Capella-Gutierrez S."/>
            <person name="Charrier B."/>
            <person name="Cladiere L."/>
            <person name="Cock J.M."/>
            <person name="Coelho S.M."/>
            <person name="Colleoni C."/>
            <person name="Czjzek M."/>
            <person name="Da Silva C."/>
            <person name="Delage L."/>
            <person name="Denoeud F."/>
            <person name="Deschamps P."/>
            <person name="Dittami S.M."/>
            <person name="Gabaldon T."/>
            <person name="Gachon C.M."/>
            <person name="Groisillier A."/>
            <person name="Herve C."/>
            <person name="Jabbari K."/>
            <person name="Katinka M."/>
            <person name="Kloareg B."/>
            <person name="Kowalczyk N."/>
            <person name="Labadie K."/>
            <person name="Leblanc C."/>
            <person name="Lopez P.J."/>
            <person name="McLachlan D.H."/>
            <person name="Meslet-Cladiere L."/>
            <person name="Moustafa A."/>
            <person name="Nehr Z."/>
            <person name="Nyvall Collen P."/>
            <person name="Panaud O."/>
            <person name="Partensky F."/>
            <person name="Poulain J."/>
            <person name="Rensing S.A."/>
            <person name="Rousvoal S."/>
            <person name="Samson G."/>
            <person name="Symeonidi A."/>
            <person name="Weissenbach J."/>
            <person name="Zambounis A."/>
            <person name="Wincker P."/>
            <person name="Boyen C."/>
        </authorList>
    </citation>
    <scope>NUCLEOTIDE SEQUENCE [LARGE SCALE GENOMIC DNA]</scope>
    <source>
        <strain evidence="7">cv. Stackhouse</strain>
    </source>
</reference>
<dbReference type="KEGG" id="ccp:CHC_T00000417001"/>
<dbReference type="PhylomeDB" id="R7QNT8"/>
<dbReference type="CDD" id="cd03884">
    <property type="entry name" value="M20_bAS"/>
    <property type="match status" value="1"/>
</dbReference>
<dbReference type="Gene3D" id="3.40.630.10">
    <property type="entry name" value="Zn peptidases"/>
    <property type="match status" value="1"/>
</dbReference>
<comment type="cofactor">
    <cofactor evidence="1">
        <name>Mn(2+)</name>
        <dbReference type="ChEBI" id="CHEBI:29035"/>
    </cofactor>
</comment>
<evidence type="ECO:0000256" key="4">
    <source>
        <dbReference type="ARBA" id="ARBA00022801"/>
    </source>
</evidence>
<evidence type="ECO:0000256" key="1">
    <source>
        <dbReference type="ARBA" id="ARBA00001936"/>
    </source>
</evidence>
<evidence type="ECO:0008006" key="8">
    <source>
        <dbReference type="Google" id="ProtNLM"/>
    </source>
</evidence>
<keyword evidence="5" id="KW-0464">Manganese</keyword>
<accession>R7QNT8</accession>
<dbReference type="InterPro" id="IPR036264">
    <property type="entry name" value="Bact_exopeptidase_dim_dom"/>
</dbReference>
<dbReference type="SUPFAM" id="SSF53187">
    <property type="entry name" value="Zn-dependent exopeptidases"/>
    <property type="match status" value="1"/>
</dbReference>
<protein>
    <recommendedName>
        <fullName evidence="8">Peptidase M20 dimerisation domain-containing protein</fullName>
    </recommendedName>
</protein>
<dbReference type="EMBL" id="HG002071">
    <property type="protein sequence ID" value="CDF39769.1"/>
    <property type="molecule type" value="Genomic_DNA"/>
</dbReference>
<dbReference type="GO" id="GO:0016813">
    <property type="term" value="F:hydrolase activity, acting on carbon-nitrogen (but not peptide) bonds, in linear amidines"/>
    <property type="evidence" value="ECO:0007669"/>
    <property type="project" value="InterPro"/>
</dbReference>
<name>R7QNT8_CHOCR</name>
<dbReference type="PANTHER" id="PTHR32494">
    <property type="entry name" value="ALLANTOATE DEIMINASE-RELATED"/>
    <property type="match status" value="1"/>
</dbReference>
<dbReference type="RefSeq" id="XP_005710063.1">
    <property type="nucleotide sequence ID" value="XM_005710006.1"/>
</dbReference>
<dbReference type="OMA" id="IWPHGRW"/>
<dbReference type="OrthoDB" id="4676at2759"/>
<keyword evidence="7" id="KW-1185">Reference proteome</keyword>
<evidence type="ECO:0000256" key="5">
    <source>
        <dbReference type="ARBA" id="ARBA00023211"/>
    </source>
</evidence>
<dbReference type="InterPro" id="IPR002933">
    <property type="entry name" value="Peptidase_M20"/>
</dbReference>
<dbReference type="InterPro" id="IPR010158">
    <property type="entry name" value="Amidase_Cbmase"/>
</dbReference>
<keyword evidence="3" id="KW-0479">Metal-binding</keyword>